<keyword evidence="1" id="KW-0732">Signal</keyword>
<dbReference type="SUPFAM" id="SSF54001">
    <property type="entry name" value="Cysteine proteinases"/>
    <property type="match status" value="1"/>
</dbReference>
<dbReference type="Pfam" id="PF08246">
    <property type="entry name" value="Inhibitor_I29"/>
    <property type="match status" value="1"/>
</dbReference>
<dbReference type="Gene3D" id="1.10.287.2250">
    <property type="match status" value="1"/>
</dbReference>
<feature type="non-terminal residue" evidence="3">
    <location>
        <position position="1"/>
    </location>
</feature>
<reference evidence="3" key="1">
    <citation type="submission" date="2020-02" db="EMBL/GenBank/DDBJ databases">
        <title>Bird 10,000 Genomes (B10K) Project - Family phase.</title>
        <authorList>
            <person name="Zhang G."/>
        </authorList>
    </citation>
    <scope>NUCLEOTIDE SEQUENCE</scope>
    <source>
        <strain evidence="3">B10K-DU-002-37</strain>
        <tissue evidence="3">Muscle</tissue>
    </source>
</reference>
<keyword evidence="4" id="KW-1185">Reference proteome</keyword>
<accession>A0A852J752</accession>
<gene>
    <name evidence="3" type="primary">Ctss_1</name>
    <name evidence="3" type="ORF">TRILEU_R15880</name>
</gene>
<evidence type="ECO:0000256" key="1">
    <source>
        <dbReference type="SAM" id="SignalP"/>
    </source>
</evidence>
<comment type="caution">
    <text evidence="3">The sequence shown here is derived from an EMBL/GenBank/DDBJ whole genome shotgun (WGS) entry which is preliminary data.</text>
</comment>
<protein>
    <submittedName>
        <fullName evidence="3">CATS protein</fullName>
    </submittedName>
</protein>
<feature type="non-terminal residue" evidence="3">
    <location>
        <position position="93"/>
    </location>
</feature>
<feature type="domain" description="Cathepsin propeptide inhibitor" evidence="2">
    <location>
        <begin position="27"/>
        <end position="82"/>
    </location>
</feature>
<dbReference type="InterPro" id="IPR013201">
    <property type="entry name" value="Prot_inhib_I29"/>
</dbReference>
<evidence type="ECO:0000313" key="4">
    <source>
        <dbReference type="Proteomes" id="UP000627253"/>
    </source>
</evidence>
<dbReference type="AlphaFoldDB" id="A0A852J752"/>
<dbReference type="SMART" id="SM00848">
    <property type="entry name" value="Inhibitor_I29"/>
    <property type="match status" value="1"/>
</dbReference>
<organism evidence="3 4">
    <name type="scientific">Tricholaema leucomelas</name>
    <name type="common">pied barbet</name>
    <dbReference type="NCBI Taxonomy" id="240729"/>
    <lineage>
        <taxon>Eukaryota</taxon>
        <taxon>Metazoa</taxon>
        <taxon>Chordata</taxon>
        <taxon>Craniata</taxon>
        <taxon>Vertebrata</taxon>
        <taxon>Euteleostomi</taxon>
        <taxon>Archelosauria</taxon>
        <taxon>Archosauria</taxon>
        <taxon>Dinosauria</taxon>
        <taxon>Saurischia</taxon>
        <taxon>Theropoda</taxon>
        <taxon>Coelurosauria</taxon>
        <taxon>Aves</taxon>
        <taxon>Neognathae</taxon>
        <taxon>Neoaves</taxon>
        <taxon>Telluraves</taxon>
        <taxon>Coraciimorphae</taxon>
        <taxon>Piciformes</taxon>
        <taxon>Lybiidae</taxon>
        <taxon>Tricholaema lacrymosa</taxon>
    </lineage>
</organism>
<dbReference type="Proteomes" id="UP000627253">
    <property type="component" value="Unassembled WGS sequence"/>
</dbReference>
<evidence type="ECO:0000313" key="3">
    <source>
        <dbReference type="EMBL" id="NXX52003.1"/>
    </source>
</evidence>
<feature type="chain" id="PRO_5032918023" evidence="1">
    <location>
        <begin position="18"/>
        <end position="93"/>
    </location>
</feature>
<name>A0A852J752_9PICI</name>
<dbReference type="InterPro" id="IPR038765">
    <property type="entry name" value="Papain-like_cys_pep_sf"/>
</dbReference>
<dbReference type="EMBL" id="WAAF01063976">
    <property type="protein sequence ID" value="NXX52003.1"/>
    <property type="molecule type" value="Genomic_DNA"/>
</dbReference>
<sequence length="93" mass="10657">PTLLTLLVPTLVPTVLGQVQPELDAHWELWKKTHGKEYKGQAEEGQRRLIWEKNLNYINSHNLEHARGHHSYQLAMNHLGDMVRGTRVGTGLQ</sequence>
<feature type="signal peptide" evidence="1">
    <location>
        <begin position="1"/>
        <end position="17"/>
    </location>
</feature>
<proteinExistence type="predicted"/>
<evidence type="ECO:0000259" key="2">
    <source>
        <dbReference type="SMART" id="SM00848"/>
    </source>
</evidence>
<dbReference type="OrthoDB" id="5855924at2759"/>